<dbReference type="InterPro" id="IPR016169">
    <property type="entry name" value="FAD-bd_PCMH_sub2"/>
</dbReference>
<accession>A0A9P4YPM7</accession>
<dbReference type="GO" id="GO:0071949">
    <property type="term" value="F:FAD binding"/>
    <property type="evidence" value="ECO:0007669"/>
    <property type="project" value="InterPro"/>
</dbReference>
<dbReference type="PROSITE" id="PS00267">
    <property type="entry name" value="TACHYKININ"/>
    <property type="match status" value="1"/>
</dbReference>
<dbReference type="InterPro" id="IPR006094">
    <property type="entry name" value="Oxid_FAD_bind_N"/>
</dbReference>
<dbReference type="Pfam" id="PF01565">
    <property type="entry name" value="FAD_binding_4"/>
    <property type="match status" value="1"/>
</dbReference>
<dbReference type="Proteomes" id="UP000749293">
    <property type="component" value="Unassembled WGS sequence"/>
</dbReference>
<evidence type="ECO:0000313" key="7">
    <source>
        <dbReference type="EMBL" id="KAF4120420.1"/>
    </source>
</evidence>
<dbReference type="AlphaFoldDB" id="A0A9P4YPM7"/>
<comment type="similarity">
    <text evidence="2">Belongs to the tachykinin family.</text>
</comment>
<dbReference type="Gene3D" id="3.30.465.10">
    <property type="match status" value="2"/>
</dbReference>
<comment type="similarity">
    <text evidence="1">Belongs to the oxygen-dependent FAD-linked oxidoreductase family.</text>
</comment>
<evidence type="ECO:0000313" key="8">
    <source>
        <dbReference type="Proteomes" id="UP000749293"/>
    </source>
</evidence>
<name>A0A9P4YPM7_9HYPO</name>
<dbReference type="Gene3D" id="3.40.462.20">
    <property type="match status" value="1"/>
</dbReference>
<dbReference type="EMBL" id="JAANYQ010000017">
    <property type="protein sequence ID" value="KAF4120420.1"/>
    <property type="molecule type" value="Genomic_DNA"/>
</dbReference>
<keyword evidence="4" id="KW-0274">FAD</keyword>
<comment type="caution">
    <text evidence="7">The sequence shown here is derived from an EMBL/GenBank/DDBJ whole genome shotgun (WGS) entry which is preliminary data.</text>
</comment>
<dbReference type="RefSeq" id="XP_035319072.1">
    <property type="nucleotide sequence ID" value="XM_035465197.1"/>
</dbReference>
<dbReference type="OrthoDB" id="415825at2759"/>
<keyword evidence="5" id="KW-0560">Oxidoreductase</keyword>
<evidence type="ECO:0000256" key="3">
    <source>
        <dbReference type="ARBA" id="ARBA00022630"/>
    </source>
</evidence>
<protein>
    <submittedName>
        <fullName evidence="7">FAD/FMN-containing dehydrogenase</fullName>
    </submittedName>
</protein>
<organism evidence="7 8">
    <name type="scientific">Geosmithia morbida</name>
    <dbReference type="NCBI Taxonomy" id="1094350"/>
    <lineage>
        <taxon>Eukaryota</taxon>
        <taxon>Fungi</taxon>
        <taxon>Dikarya</taxon>
        <taxon>Ascomycota</taxon>
        <taxon>Pezizomycotina</taxon>
        <taxon>Sordariomycetes</taxon>
        <taxon>Hypocreomycetidae</taxon>
        <taxon>Hypocreales</taxon>
        <taxon>Bionectriaceae</taxon>
        <taxon>Geosmithia</taxon>
    </lineage>
</organism>
<dbReference type="Pfam" id="PF08031">
    <property type="entry name" value="BBE"/>
    <property type="match status" value="1"/>
</dbReference>
<evidence type="ECO:0000256" key="4">
    <source>
        <dbReference type="ARBA" id="ARBA00022827"/>
    </source>
</evidence>
<dbReference type="InterPro" id="IPR016166">
    <property type="entry name" value="FAD-bd_PCMH"/>
</dbReference>
<sequence>MSLQSCLDAVCGGRPNCVAYSGDLLYQTNWVKPFNLDQPVTPAAVIRPDSAQDVADVVKCASEYGYPVQARSGDTWTATYGSGFTLEDLDKELHSHGGRAMAHGLCPSVGIGGHATVGGIGFLSRQWGLALDHILEVEVVTADGEIRRASHKENPDLFFGLMGAGASFGIITEFKGRTEKEPGTVIQYTYSISVGSPKEMAPVFRAWQDLVTDPDLDRRFGSLLVLQPLGAFVTGVFYGTEEEYEASGIAEKLPAGGDIQIKLLDWLGSLLHVAEAATYGLAETPNAFTSRSLAFSQKDLLDPEAIDKVFAWIDEADKGSLIWSVYFDGQGGAIADYGEGNSYPHRDTIYFYQSYVVGPLGVTDESVEFVDGLHEQMHAVAPNANTTYAGYIDPSLNRTAANEIYWGEKLPKLREVKKRWDSKNVFRNPQSVELAD</sequence>
<dbReference type="PROSITE" id="PS51387">
    <property type="entry name" value="FAD_PCMH"/>
    <property type="match status" value="1"/>
</dbReference>
<dbReference type="SUPFAM" id="SSF56176">
    <property type="entry name" value="FAD-binding/transporter-associated domain-like"/>
    <property type="match status" value="1"/>
</dbReference>
<evidence type="ECO:0000256" key="2">
    <source>
        <dbReference type="ARBA" id="ARBA00007518"/>
    </source>
</evidence>
<dbReference type="GeneID" id="55969449"/>
<keyword evidence="3" id="KW-0285">Flavoprotein</keyword>
<gene>
    <name evidence="7" type="ORF">GMORB2_3221</name>
</gene>
<reference evidence="7" key="1">
    <citation type="submission" date="2020-03" db="EMBL/GenBank/DDBJ databases">
        <title>Site-based positive gene gene selection in Geosmithia morbida across the United States reveals a broad range of putative effectors and factors for local host and environmental adapation.</title>
        <authorList>
            <person name="Onufrak A."/>
            <person name="Murdoch R.W."/>
            <person name="Gazis R."/>
            <person name="Huff M."/>
            <person name="Staton M."/>
            <person name="Klingeman W."/>
            <person name="Hadziabdic D."/>
        </authorList>
    </citation>
    <scope>NUCLEOTIDE SEQUENCE</scope>
    <source>
        <strain evidence="7">1262</strain>
    </source>
</reference>
<dbReference type="InterPro" id="IPR012951">
    <property type="entry name" value="BBE"/>
</dbReference>
<evidence type="ECO:0000256" key="1">
    <source>
        <dbReference type="ARBA" id="ARBA00005466"/>
    </source>
</evidence>
<dbReference type="InterPro" id="IPR050416">
    <property type="entry name" value="FAD-linked_Oxidoreductase"/>
</dbReference>
<dbReference type="PANTHER" id="PTHR42973">
    <property type="entry name" value="BINDING OXIDOREDUCTASE, PUTATIVE (AFU_ORTHOLOGUE AFUA_1G17690)-RELATED"/>
    <property type="match status" value="1"/>
</dbReference>
<keyword evidence="8" id="KW-1185">Reference proteome</keyword>
<dbReference type="InterPro" id="IPR013055">
    <property type="entry name" value="Tachy_Neuro_lke_CS"/>
</dbReference>
<evidence type="ECO:0000259" key="6">
    <source>
        <dbReference type="PROSITE" id="PS51387"/>
    </source>
</evidence>
<dbReference type="PANTHER" id="PTHR42973:SF17">
    <property type="entry name" value="OXIDASE, PUTATIVE (AFU_ORTHOLOGUE AFUA_6G14340)-RELATED"/>
    <property type="match status" value="1"/>
</dbReference>
<dbReference type="GO" id="GO:0016491">
    <property type="term" value="F:oxidoreductase activity"/>
    <property type="evidence" value="ECO:0007669"/>
    <property type="project" value="UniProtKB-KW"/>
</dbReference>
<proteinExistence type="inferred from homology"/>
<dbReference type="InterPro" id="IPR036318">
    <property type="entry name" value="FAD-bd_PCMH-like_sf"/>
</dbReference>
<evidence type="ECO:0000256" key="5">
    <source>
        <dbReference type="ARBA" id="ARBA00023002"/>
    </source>
</evidence>
<feature type="domain" description="FAD-binding PCMH-type" evidence="6">
    <location>
        <begin position="1"/>
        <end position="181"/>
    </location>
</feature>